<feature type="domain" description="Glycosyltransferase subfamily 4-like N-terminal" evidence="2">
    <location>
        <begin position="27"/>
        <end position="180"/>
    </location>
</feature>
<evidence type="ECO:0000313" key="3">
    <source>
        <dbReference type="EMBL" id="GCA72012.1"/>
    </source>
</evidence>
<dbReference type="Gene3D" id="3.40.50.2000">
    <property type="entry name" value="Glycogen Phosphorylase B"/>
    <property type="match status" value="2"/>
</dbReference>
<organism evidence="3 4">
    <name type="scientific">Microcystis aeruginosa NIES-2519</name>
    <dbReference type="NCBI Taxonomy" id="2303981"/>
    <lineage>
        <taxon>Bacteria</taxon>
        <taxon>Bacillati</taxon>
        <taxon>Cyanobacteriota</taxon>
        <taxon>Cyanophyceae</taxon>
        <taxon>Oscillatoriophycideae</taxon>
        <taxon>Chroococcales</taxon>
        <taxon>Microcystaceae</taxon>
        <taxon>Microcystis</taxon>
    </lineage>
</organism>
<dbReference type="RefSeq" id="WP_149979545.1">
    <property type="nucleotide sequence ID" value="NZ_BHVO01000078.1"/>
</dbReference>
<dbReference type="GO" id="GO:0009103">
    <property type="term" value="P:lipopolysaccharide biosynthetic process"/>
    <property type="evidence" value="ECO:0007669"/>
    <property type="project" value="TreeGrafter"/>
</dbReference>
<dbReference type="AlphaFoldDB" id="A0A5A5RFZ1"/>
<dbReference type="Proteomes" id="UP000323569">
    <property type="component" value="Unassembled WGS sequence"/>
</dbReference>
<sequence>MSIALIAHYLGPSLGIGKYLDRLLPPLVTELMARGVKVKILGSPNAIHHTPALQDLKDIVQPLPSLDYHPSQRFAWFAARFSSYCRSKELEAVAWLSNPIILPWHPPTLAVLHDVNEWAEPAKYGSRLKTALRAAIYLDTSLLFAKKIIVISQATEQALWQYRSLPKLKSKLIVIPNGSDSPLVNLAPVEILAPKVPFLLSVGRIDPAAKCLPQAVALVSALRELSGQPWELHLLGGMNRSTQASGKAFLERIAHLPWIRYHGYVDDPTLAEWYRQATAVVFLSEREGFGFPIAEAASFGRWVIVSQKNQAARETGVMGAITVNPDHPQQAASIVLNRLPQAIADSPSLSSWREAALAYAEEICFLLDDRQKGWLF</sequence>
<protein>
    <recommendedName>
        <fullName evidence="2">Glycosyltransferase subfamily 4-like N-terminal domain-containing protein</fullName>
    </recommendedName>
</protein>
<name>A0A5A5RFZ1_MICAE</name>
<dbReference type="Pfam" id="PF13439">
    <property type="entry name" value="Glyco_transf_4"/>
    <property type="match status" value="1"/>
</dbReference>
<dbReference type="InterPro" id="IPR028098">
    <property type="entry name" value="Glyco_trans_4-like_N"/>
</dbReference>
<keyword evidence="1" id="KW-0808">Transferase</keyword>
<proteinExistence type="predicted"/>
<dbReference type="SUPFAM" id="SSF53756">
    <property type="entry name" value="UDP-Glycosyltransferase/glycogen phosphorylase"/>
    <property type="match status" value="1"/>
</dbReference>
<evidence type="ECO:0000313" key="4">
    <source>
        <dbReference type="Proteomes" id="UP000323569"/>
    </source>
</evidence>
<gene>
    <name evidence="3" type="ORF">MiYa_03559</name>
</gene>
<dbReference type="GO" id="GO:0016757">
    <property type="term" value="F:glycosyltransferase activity"/>
    <property type="evidence" value="ECO:0007669"/>
    <property type="project" value="TreeGrafter"/>
</dbReference>
<dbReference type="EMBL" id="BHVO01000078">
    <property type="protein sequence ID" value="GCA72012.1"/>
    <property type="molecule type" value="Genomic_DNA"/>
</dbReference>
<accession>A0A5A5RFZ1</accession>
<dbReference type="PANTHER" id="PTHR46401:SF2">
    <property type="entry name" value="GLYCOSYLTRANSFERASE WBBK-RELATED"/>
    <property type="match status" value="1"/>
</dbReference>
<dbReference type="PANTHER" id="PTHR46401">
    <property type="entry name" value="GLYCOSYLTRANSFERASE WBBK-RELATED"/>
    <property type="match status" value="1"/>
</dbReference>
<reference evidence="3 4" key="1">
    <citation type="submission" date="2018-09" db="EMBL/GenBank/DDBJ databases">
        <title>Evolutionary history of phycoerythrin pigmentation in the water bloom-forming cyanobacterium Microcystis aeruginosa.</title>
        <authorList>
            <person name="Tanabe Y."/>
            <person name="Tanabe Y."/>
            <person name="Yamaguchi H."/>
        </authorList>
    </citation>
    <scope>NUCLEOTIDE SEQUENCE [LARGE SCALE GENOMIC DNA]</scope>
    <source>
        <strain evidence="3 4">NIES-2519</strain>
    </source>
</reference>
<comment type="caution">
    <text evidence="3">The sequence shown here is derived from an EMBL/GenBank/DDBJ whole genome shotgun (WGS) entry which is preliminary data.</text>
</comment>
<dbReference type="Pfam" id="PF13692">
    <property type="entry name" value="Glyco_trans_1_4"/>
    <property type="match status" value="1"/>
</dbReference>
<evidence type="ECO:0000256" key="1">
    <source>
        <dbReference type="ARBA" id="ARBA00022679"/>
    </source>
</evidence>
<evidence type="ECO:0000259" key="2">
    <source>
        <dbReference type="Pfam" id="PF13439"/>
    </source>
</evidence>